<comment type="caution">
    <text evidence="8">The sequence shown here is derived from an EMBL/GenBank/DDBJ whole genome shotgun (WGS) entry which is preliminary data.</text>
</comment>
<proteinExistence type="predicted"/>
<dbReference type="Gene3D" id="3.30.565.10">
    <property type="entry name" value="Histidine kinase-like ATPase, C-terminal domain"/>
    <property type="match status" value="1"/>
</dbReference>
<evidence type="ECO:0000256" key="7">
    <source>
        <dbReference type="SAM" id="Phobius"/>
    </source>
</evidence>
<keyword evidence="7" id="KW-0472">Membrane</keyword>
<keyword evidence="7" id="KW-0812">Transmembrane</keyword>
<dbReference type="EC" id="2.7.13.3" evidence="2"/>
<dbReference type="PANTHER" id="PTHR24421:SF10">
    <property type="entry name" value="NITRATE_NITRITE SENSOR PROTEIN NARQ"/>
    <property type="match status" value="1"/>
</dbReference>
<reference evidence="8 9" key="1">
    <citation type="submission" date="2017-01" db="EMBL/GenBank/DDBJ databases">
        <authorList>
            <person name="Varghese N."/>
            <person name="Submissions S."/>
        </authorList>
    </citation>
    <scope>NUCLEOTIDE SEQUENCE [LARGE SCALE GENOMIC DNA]</scope>
    <source>
        <strain evidence="8 9">DSM 2061</strain>
    </source>
</reference>
<dbReference type="InterPro" id="IPR036890">
    <property type="entry name" value="HATPase_C_sf"/>
</dbReference>
<feature type="transmembrane region" description="Helical" evidence="7">
    <location>
        <begin position="419"/>
        <end position="440"/>
    </location>
</feature>
<keyword evidence="6" id="KW-0802">TPR repeat</keyword>
<dbReference type="Gene3D" id="1.25.40.10">
    <property type="entry name" value="Tetratricopeptide repeat domain"/>
    <property type="match status" value="2"/>
</dbReference>
<evidence type="ECO:0000256" key="2">
    <source>
        <dbReference type="ARBA" id="ARBA00012438"/>
    </source>
</evidence>
<dbReference type="InterPro" id="IPR019734">
    <property type="entry name" value="TPR_rpt"/>
</dbReference>
<feature type="repeat" description="TPR" evidence="6">
    <location>
        <begin position="190"/>
        <end position="223"/>
    </location>
</feature>
<dbReference type="PROSITE" id="PS51257">
    <property type="entry name" value="PROKAR_LIPOPROTEIN"/>
    <property type="match status" value="1"/>
</dbReference>
<dbReference type="CDD" id="cd16917">
    <property type="entry name" value="HATPase_UhpB-NarQ-NarX-like"/>
    <property type="match status" value="1"/>
</dbReference>
<evidence type="ECO:0000256" key="4">
    <source>
        <dbReference type="ARBA" id="ARBA00022777"/>
    </source>
</evidence>
<evidence type="ECO:0000256" key="6">
    <source>
        <dbReference type="PROSITE-ProRule" id="PRU00339"/>
    </source>
</evidence>
<dbReference type="SUPFAM" id="SSF55874">
    <property type="entry name" value="ATPase domain of HSP90 chaperone/DNA topoisomerase II/histidine kinase"/>
    <property type="match status" value="1"/>
</dbReference>
<protein>
    <recommendedName>
        <fullName evidence="2">histidine kinase</fullName>
        <ecNumber evidence="2">2.7.13.3</ecNumber>
    </recommendedName>
</protein>
<dbReference type="EMBL" id="FTOB01000004">
    <property type="protein sequence ID" value="SIS80146.1"/>
    <property type="molecule type" value="Genomic_DNA"/>
</dbReference>
<keyword evidence="3" id="KW-0808">Transferase</keyword>
<keyword evidence="7" id="KW-1133">Transmembrane helix</keyword>
<dbReference type="RefSeq" id="WP_076455609.1">
    <property type="nucleotide sequence ID" value="NZ_FTOB01000004.1"/>
</dbReference>
<evidence type="ECO:0000313" key="9">
    <source>
        <dbReference type="Proteomes" id="UP000185728"/>
    </source>
</evidence>
<keyword evidence="5" id="KW-0902">Two-component regulatory system</keyword>
<dbReference type="InterPro" id="IPR011990">
    <property type="entry name" value="TPR-like_helical_dom_sf"/>
</dbReference>
<dbReference type="SUPFAM" id="SSF48452">
    <property type="entry name" value="TPR-like"/>
    <property type="match status" value="1"/>
</dbReference>
<gene>
    <name evidence="8" type="ORF">SAMN05421766_10412</name>
</gene>
<accession>A0ABY1KU90</accession>
<evidence type="ECO:0000256" key="5">
    <source>
        <dbReference type="ARBA" id="ARBA00023012"/>
    </source>
</evidence>
<dbReference type="InterPro" id="IPR050482">
    <property type="entry name" value="Sensor_HK_TwoCompSys"/>
</dbReference>
<keyword evidence="4" id="KW-0418">Kinase</keyword>
<keyword evidence="9" id="KW-1185">Reference proteome</keyword>
<dbReference type="PANTHER" id="PTHR24421">
    <property type="entry name" value="NITRATE/NITRITE SENSOR PROTEIN NARX-RELATED"/>
    <property type="match status" value="1"/>
</dbReference>
<dbReference type="PROSITE" id="PS50005">
    <property type="entry name" value="TPR"/>
    <property type="match status" value="1"/>
</dbReference>
<dbReference type="Proteomes" id="UP000185728">
    <property type="component" value="Unassembled WGS sequence"/>
</dbReference>
<evidence type="ECO:0000313" key="8">
    <source>
        <dbReference type="EMBL" id="SIS80146.1"/>
    </source>
</evidence>
<sequence length="643" mass="73968">MNRFALIVFCFLLFGCTSKHDKPLSQEGKDIDSALFHYKRAREKTLSVKERYQAINRSYQYLKNDLEDSLYGPVLFQKSLLHLLSKEYDSLRIYHDQLANHAPKIKKVSLLAEQYYLMGYYFSEVEHDYHKAIENYSLSKEYYTQLKDSSRIGINLLNIGTIQKNNNDFFGSKETLTDALKFLKKPKKVAHCYNALATNHRKLLNFSDAIDYYQKAIHIEESAHDRLLYKNNLAATYIDSKSFDKAMELLNKLVKDSTLGRNQKEYARVLDNLAYAQWLSGLPIEEEAFKKPLSMRIQEKDKRGQIASYTHLGEFHSKSNPVKARSYLDSVIQLSKSLKIPRAEKDALKQLMQLAPKAIGIRDRYVFLQDSLYDQELKVKTQFAKYRYDDKLKQESILHLEKESAEHQLEAAKQRNQKIISYSGLALIVLVSVFAGFFSVQRAKRLKQENKTAKIEATYATEAELSRKLHDDFAGKLNHAMVLLQNGAPDTEVLNVIDGLYNQSRNFSRKINDIDTGPKFKEILFGMLSSYCRNTQLIVTGSTEIDWDKLPELSKKTLYKALQELMINMQKHSGATMVSIHFEALKKKLKVNYTDNGKGASKNNLNHKNGLWNTEKRILAINGSLTFDSEKGDGFSAQIEIPN</sequence>
<name>A0ABY1KU90_9FLAO</name>
<organism evidence="8 9">
    <name type="scientific">Zobellia uliginosa</name>
    <dbReference type="NCBI Taxonomy" id="143224"/>
    <lineage>
        <taxon>Bacteria</taxon>
        <taxon>Pseudomonadati</taxon>
        <taxon>Bacteroidota</taxon>
        <taxon>Flavobacteriia</taxon>
        <taxon>Flavobacteriales</taxon>
        <taxon>Flavobacteriaceae</taxon>
        <taxon>Zobellia</taxon>
    </lineage>
</organism>
<comment type="catalytic activity">
    <reaction evidence="1">
        <text>ATP + protein L-histidine = ADP + protein N-phospho-L-histidine.</text>
        <dbReference type="EC" id="2.7.13.3"/>
    </reaction>
</comment>
<evidence type="ECO:0000256" key="1">
    <source>
        <dbReference type="ARBA" id="ARBA00000085"/>
    </source>
</evidence>
<evidence type="ECO:0000256" key="3">
    <source>
        <dbReference type="ARBA" id="ARBA00022679"/>
    </source>
</evidence>